<dbReference type="GO" id="GO:0031624">
    <property type="term" value="F:ubiquitin conjugating enzyme binding"/>
    <property type="evidence" value="ECO:0007669"/>
    <property type="project" value="TreeGrafter"/>
</dbReference>
<sequence length="239" mass="27898">MLQNDWKLELAIDNYFQNPDHYYREQRVTVDKKKLEQFYSRYKDSSDSNKILVSGVTRLLDDLELPPDSRLVLILAWKLKAATQCEFTRDEFINGLTEMGCDSLEKLKLKLPAQENELRDNLRFKDFYQFTFAYARNPGQKGLDLDMAIAYWNICLKGRFRLLPMWCQFLTEHHKRSIPKDTWNLLLDFALMINDDLSNYDEEGAWPVLIDDFVEYARPLVQKGGHCSSQGGMDTSSGA</sequence>
<organism evidence="7">
    <name type="scientific">Hyalella azteca</name>
    <name type="common">Amphipod</name>
    <dbReference type="NCBI Taxonomy" id="294128"/>
    <lineage>
        <taxon>Eukaryota</taxon>
        <taxon>Metazoa</taxon>
        <taxon>Ecdysozoa</taxon>
        <taxon>Arthropoda</taxon>
        <taxon>Crustacea</taxon>
        <taxon>Multicrustacea</taxon>
        <taxon>Malacostraca</taxon>
        <taxon>Eumalacostraca</taxon>
        <taxon>Peracarida</taxon>
        <taxon>Amphipoda</taxon>
        <taxon>Senticaudata</taxon>
        <taxon>Talitrida</taxon>
        <taxon>Talitroidea</taxon>
        <taxon>Hyalellidae</taxon>
        <taxon>Hyalella</taxon>
    </lineage>
</organism>
<dbReference type="InterPro" id="IPR005176">
    <property type="entry name" value="PONY_dom"/>
</dbReference>
<evidence type="ECO:0000313" key="7">
    <source>
        <dbReference type="EMBL" id="KAA0197922.1"/>
    </source>
</evidence>
<reference evidence="7" key="2">
    <citation type="journal article" date="2018" name="Environ. Sci. Technol.">
        <title>The Toxicogenome of Hyalella azteca: A Model for Sediment Ecotoxicology and Evolutionary Toxicology.</title>
        <authorList>
            <person name="Poynton H.C."/>
            <person name="Hasenbein S."/>
            <person name="Benoit J.B."/>
            <person name="Sepulveda M.S."/>
            <person name="Poelchau M.F."/>
            <person name="Hughes D.S.T."/>
            <person name="Murali S.C."/>
            <person name="Chen S."/>
            <person name="Glastad K.M."/>
            <person name="Goodisman M.A.D."/>
            <person name="Werren J.H."/>
            <person name="Vineis J.H."/>
            <person name="Bowen J.L."/>
            <person name="Friedrich M."/>
            <person name="Jones J."/>
            <person name="Robertson H.M."/>
            <person name="Feyereisen R."/>
            <person name="Mechler-Hickson A."/>
            <person name="Mathers N."/>
            <person name="Lee C.E."/>
            <person name="Colbourne J.K."/>
            <person name="Biales A."/>
            <person name="Johnston J.S."/>
            <person name="Wellborn G.A."/>
            <person name="Rosendale A.J."/>
            <person name="Cridge A.G."/>
            <person name="Munoz-Torres M.C."/>
            <person name="Bain P.A."/>
            <person name="Manny A.R."/>
            <person name="Major K.M."/>
            <person name="Lambert F.N."/>
            <person name="Vulpe C.D."/>
            <person name="Tuck P."/>
            <person name="Blalock B.J."/>
            <person name="Lin Y.Y."/>
            <person name="Smith M.E."/>
            <person name="Ochoa-Acuna H."/>
            <person name="Chen M.M."/>
            <person name="Childers C.P."/>
            <person name="Qu J."/>
            <person name="Dugan S."/>
            <person name="Lee S.L."/>
            <person name="Chao H."/>
            <person name="Dinh H."/>
            <person name="Han Y."/>
            <person name="Doddapaneni H."/>
            <person name="Worley K.C."/>
            <person name="Muzny D.M."/>
            <person name="Gibbs R.A."/>
            <person name="Richards S."/>
        </authorList>
    </citation>
    <scope>NUCLEOTIDE SEQUENCE</scope>
    <source>
        <strain evidence="7">HAZT.00-mixed</strain>
        <tissue evidence="7">Whole organism</tissue>
    </source>
</reference>
<comment type="function">
    <text evidence="4">Promotes neddylation of cullin components of SCF-type E3 ubiquitin ligase complexes and thus regulates SCF-type complex activity. Function promotes cell proliferation.</text>
</comment>
<dbReference type="GO" id="GO:0032182">
    <property type="term" value="F:ubiquitin-like protein binding"/>
    <property type="evidence" value="ECO:0007669"/>
    <property type="project" value="TreeGrafter"/>
</dbReference>
<accession>A0A6A0H340</accession>
<dbReference type="GO" id="GO:2000436">
    <property type="term" value="P:positive regulation of protein neddylation"/>
    <property type="evidence" value="ECO:0007669"/>
    <property type="project" value="UniProtKB-ARBA"/>
</dbReference>
<comment type="caution">
    <text evidence="7">The sequence shown here is derived from an EMBL/GenBank/DDBJ whole genome shotgun (WGS) entry which is preliminary data.</text>
</comment>
<dbReference type="InterPro" id="IPR042460">
    <property type="entry name" value="DCN1-like_PONY"/>
</dbReference>
<dbReference type="AlphaFoldDB" id="A0A6A0H340"/>
<dbReference type="GO" id="GO:0005634">
    <property type="term" value="C:nucleus"/>
    <property type="evidence" value="ECO:0007669"/>
    <property type="project" value="UniProtKB-SubCell"/>
</dbReference>
<gene>
    <name evidence="7" type="ORF">HAZT_HAZT004720</name>
</gene>
<dbReference type="OrthoDB" id="286637at2759"/>
<dbReference type="PANTHER" id="PTHR12281">
    <property type="entry name" value="RP42 RELATED"/>
    <property type="match status" value="1"/>
</dbReference>
<reference evidence="7" key="1">
    <citation type="submission" date="2014-08" db="EMBL/GenBank/DDBJ databases">
        <authorList>
            <person name="Murali S."/>
            <person name="Richards S."/>
            <person name="Bandaranaike D."/>
            <person name="Bellair M."/>
            <person name="Blankenburg K."/>
            <person name="Chao H."/>
            <person name="Dinh H."/>
            <person name="Doddapaneni H."/>
            <person name="Dugan-Rocha S."/>
            <person name="Elkadiri S."/>
            <person name="Gnanaolivu R."/>
            <person name="Hughes D."/>
            <person name="Lee S."/>
            <person name="Li M."/>
            <person name="Ming W."/>
            <person name="Munidasa M."/>
            <person name="Muniz J."/>
            <person name="Nguyen L."/>
            <person name="Osuji N."/>
            <person name="Pu L.-L."/>
            <person name="Puazo M."/>
            <person name="Skinner E."/>
            <person name="Qu C."/>
            <person name="Quiroz J."/>
            <person name="Raj R."/>
            <person name="Weissenberger G."/>
            <person name="Xin Y."/>
            <person name="Zou X."/>
            <person name="Han Y."/>
            <person name="Worley K."/>
            <person name="Muzny D."/>
            <person name="Gibbs R."/>
        </authorList>
    </citation>
    <scope>NUCLEOTIDE SEQUENCE</scope>
    <source>
        <strain evidence="7">HAZT.00-mixed</strain>
        <tissue evidence="7">Whole organism</tissue>
    </source>
</reference>
<proteinExistence type="predicted"/>
<dbReference type="PANTHER" id="PTHR12281:SF32">
    <property type="entry name" value="DCN1-LIKE PROTEIN"/>
    <property type="match status" value="1"/>
</dbReference>
<reference evidence="7" key="3">
    <citation type="submission" date="2019-06" db="EMBL/GenBank/DDBJ databases">
        <authorList>
            <person name="Poynton C."/>
            <person name="Hasenbein S."/>
            <person name="Benoit J.B."/>
            <person name="Sepulveda M.S."/>
            <person name="Poelchau M.F."/>
            <person name="Murali S.C."/>
            <person name="Chen S."/>
            <person name="Glastad K.M."/>
            <person name="Werren J.H."/>
            <person name="Vineis J.H."/>
            <person name="Bowen J.L."/>
            <person name="Friedrich M."/>
            <person name="Jones J."/>
            <person name="Robertson H.M."/>
            <person name="Feyereisen R."/>
            <person name="Mechler-Hickson A."/>
            <person name="Mathers N."/>
            <person name="Lee C.E."/>
            <person name="Colbourne J.K."/>
            <person name="Biales A."/>
            <person name="Johnston J.S."/>
            <person name="Wellborn G.A."/>
            <person name="Rosendale A.J."/>
            <person name="Cridge A.G."/>
            <person name="Munoz-Torres M.C."/>
            <person name="Bain P.A."/>
            <person name="Manny A.R."/>
            <person name="Major K.M."/>
            <person name="Lambert F.N."/>
            <person name="Vulpe C.D."/>
            <person name="Tuck P."/>
            <person name="Blalock B.J."/>
            <person name="Lin Y.-Y."/>
            <person name="Smith M.E."/>
            <person name="Ochoa-Acuna H."/>
            <person name="Chen M.-J.M."/>
            <person name="Childers C.P."/>
            <person name="Qu J."/>
            <person name="Dugan S."/>
            <person name="Lee S.L."/>
            <person name="Chao H."/>
            <person name="Dinh H."/>
            <person name="Han Y."/>
            <person name="Doddapaneni H."/>
            <person name="Worley K.C."/>
            <person name="Muzny D.M."/>
            <person name="Gibbs R.A."/>
            <person name="Richards S."/>
        </authorList>
    </citation>
    <scope>NUCLEOTIDE SEQUENCE</scope>
    <source>
        <strain evidence="7">HAZT.00-mixed</strain>
        <tissue evidence="7">Whole organism</tissue>
    </source>
</reference>
<dbReference type="EMBL" id="JQDR03007910">
    <property type="protein sequence ID" value="KAA0197922.1"/>
    <property type="molecule type" value="Genomic_DNA"/>
</dbReference>
<dbReference type="GO" id="GO:0045116">
    <property type="term" value="P:protein neddylation"/>
    <property type="evidence" value="ECO:0007669"/>
    <property type="project" value="TreeGrafter"/>
</dbReference>
<evidence type="ECO:0000256" key="4">
    <source>
        <dbReference type="ARBA" id="ARBA00059219"/>
    </source>
</evidence>
<evidence type="ECO:0000256" key="3">
    <source>
        <dbReference type="ARBA" id="ARBA00023242"/>
    </source>
</evidence>
<protein>
    <recommendedName>
        <fullName evidence="5">Defective in cullin neddylation protein</fullName>
    </recommendedName>
</protein>
<dbReference type="Pfam" id="PF03556">
    <property type="entry name" value="Cullin_binding"/>
    <property type="match status" value="1"/>
</dbReference>
<evidence type="ECO:0000256" key="5">
    <source>
        <dbReference type="RuleBase" id="RU410713"/>
    </source>
</evidence>
<dbReference type="GO" id="GO:0000151">
    <property type="term" value="C:ubiquitin ligase complex"/>
    <property type="evidence" value="ECO:0007669"/>
    <property type="project" value="TreeGrafter"/>
</dbReference>
<dbReference type="InterPro" id="IPR014764">
    <property type="entry name" value="DCN-prot"/>
</dbReference>
<feature type="domain" description="DCUN1" evidence="6">
    <location>
        <begin position="30"/>
        <end position="218"/>
    </location>
</feature>
<keyword evidence="2" id="KW-0833">Ubl conjugation pathway</keyword>
<comment type="function">
    <text evidence="5">Neddylation of cullins play an essential role in the regulation of SCF-type complexes activity.</text>
</comment>
<name>A0A6A0H340_HYAAZ</name>
<evidence type="ECO:0000256" key="1">
    <source>
        <dbReference type="ARBA" id="ARBA00004123"/>
    </source>
</evidence>
<comment type="subcellular location">
    <subcellularLocation>
        <location evidence="1">Nucleus</location>
    </subcellularLocation>
</comment>
<evidence type="ECO:0000256" key="2">
    <source>
        <dbReference type="ARBA" id="ARBA00022786"/>
    </source>
</evidence>
<dbReference type="FunFam" id="1.10.238.200:FF:000001">
    <property type="entry name" value="DCN1-like protein"/>
    <property type="match status" value="1"/>
</dbReference>
<dbReference type="Proteomes" id="UP000711488">
    <property type="component" value="Unassembled WGS sequence"/>
</dbReference>
<dbReference type="Gene3D" id="1.10.238.200">
    <property type="entry name" value="Cullin, PONY binding domain"/>
    <property type="match status" value="1"/>
</dbReference>
<evidence type="ECO:0000259" key="6">
    <source>
        <dbReference type="PROSITE" id="PS51229"/>
    </source>
</evidence>
<dbReference type="FunFam" id="1.10.238.10:FF:000030">
    <property type="entry name" value="DCN1-like protein"/>
    <property type="match status" value="1"/>
</dbReference>
<dbReference type="GO" id="GO:0097602">
    <property type="term" value="F:cullin family protein binding"/>
    <property type="evidence" value="ECO:0007669"/>
    <property type="project" value="TreeGrafter"/>
</dbReference>
<keyword evidence="3" id="KW-0539">Nucleus</keyword>
<dbReference type="Gene3D" id="1.10.238.10">
    <property type="entry name" value="EF-hand"/>
    <property type="match status" value="1"/>
</dbReference>
<dbReference type="PROSITE" id="PS51229">
    <property type="entry name" value="DCUN1"/>
    <property type="match status" value="1"/>
</dbReference>